<dbReference type="Gene3D" id="1.20.1560.10">
    <property type="entry name" value="ABC transporter type 1, transmembrane domain"/>
    <property type="match status" value="1"/>
</dbReference>
<evidence type="ECO:0000256" key="1">
    <source>
        <dbReference type="ARBA" id="ARBA00004141"/>
    </source>
</evidence>
<dbReference type="InterPro" id="IPR017871">
    <property type="entry name" value="ABC_transporter-like_CS"/>
</dbReference>
<comment type="subcellular location">
    <subcellularLocation>
        <location evidence="1">Membrane</location>
        <topology evidence="1">Multi-pass membrane protein</topology>
    </subcellularLocation>
</comment>
<feature type="transmembrane region" description="Helical" evidence="7">
    <location>
        <begin position="20"/>
        <end position="37"/>
    </location>
</feature>
<dbReference type="GO" id="GO:0016020">
    <property type="term" value="C:membrane"/>
    <property type="evidence" value="ECO:0007669"/>
    <property type="project" value="UniProtKB-SubCell"/>
</dbReference>
<feature type="transmembrane region" description="Helical" evidence="7">
    <location>
        <begin position="239"/>
        <end position="257"/>
    </location>
</feature>
<keyword evidence="2 7" id="KW-0812">Transmembrane</keyword>
<proteinExistence type="predicted"/>
<feature type="transmembrane region" description="Helical" evidence="7">
    <location>
        <begin position="263"/>
        <end position="281"/>
    </location>
</feature>
<dbReference type="InterPro" id="IPR003439">
    <property type="entry name" value="ABC_transporter-like_ATP-bd"/>
</dbReference>
<accession>A0A5E8CKG9</accession>
<dbReference type="Pfam" id="PF00005">
    <property type="entry name" value="ABC_tran"/>
    <property type="match status" value="1"/>
</dbReference>
<organism evidence="10">
    <name type="scientific">seawater metagenome</name>
    <dbReference type="NCBI Taxonomy" id="1561972"/>
    <lineage>
        <taxon>unclassified sequences</taxon>
        <taxon>metagenomes</taxon>
        <taxon>ecological metagenomes</taxon>
    </lineage>
</organism>
<evidence type="ECO:0000256" key="6">
    <source>
        <dbReference type="ARBA" id="ARBA00023136"/>
    </source>
</evidence>
<evidence type="ECO:0000259" key="9">
    <source>
        <dbReference type="PROSITE" id="PS50929"/>
    </source>
</evidence>
<dbReference type="SUPFAM" id="SSF90123">
    <property type="entry name" value="ABC transporter transmembrane region"/>
    <property type="match status" value="1"/>
</dbReference>
<feature type="domain" description="ABC transporter" evidence="8">
    <location>
        <begin position="331"/>
        <end position="548"/>
    </location>
</feature>
<dbReference type="Pfam" id="PF00664">
    <property type="entry name" value="ABC_membrane"/>
    <property type="match status" value="1"/>
</dbReference>
<dbReference type="GO" id="GO:0140359">
    <property type="term" value="F:ABC-type transporter activity"/>
    <property type="evidence" value="ECO:0007669"/>
    <property type="project" value="InterPro"/>
</dbReference>
<dbReference type="InterPro" id="IPR011527">
    <property type="entry name" value="ABC1_TM_dom"/>
</dbReference>
<evidence type="ECO:0000256" key="7">
    <source>
        <dbReference type="SAM" id="Phobius"/>
    </source>
</evidence>
<dbReference type="AlphaFoldDB" id="A0A5E8CKG9"/>
<evidence type="ECO:0000256" key="3">
    <source>
        <dbReference type="ARBA" id="ARBA00022741"/>
    </source>
</evidence>
<dbReference type="PROSITE" id="PS00211">
    <property type="entry name" value="ABC_TRANSPORTER_1"/>
    <property type="match status" value="1"/>
</dbReference>
<evidence type="ECO:0000259" key="8">
    <source>
        <dbReference type="PROSITE" id="PS50893"/>
    </source>
</evidence>
<dbReference type="InterPro" id="IPR036640">
    <property type="entry name" value="ABC1_TM_sf"/>
</dbReference>
<feature type="domain" description="ABC transmembrane type-1" evidence="9">
    <location>
        <begin position="56"/>
        <end position="279"/>
    </location>
</feature>
<evidence type="ECO:0000256" key="4">
    <source>
        <dbReference type="ARBA" id="ARBA00022840"/>
    </source>
</evidence>
<keyword evidence="5 7" id="KW-1133">Transmembrane helix</keyword>
<evidence type="ECO:0000256" key="2">
    <source>
        <dbReference type="ARBA" id="ARBA00022692"/>
    </source>
</evidence>
<feature type="transmembrane region" description="Helical" evidence="7">
    <location>
        <begin position="126"/>
        <end position="145"/>
    </location>
</feature>
<dbReference type="SUPFAM" id="SSF52540">
    <property type="entry name" value="P-loop containing nucleoside triphosphate hydrolases"/>
    <property type="match status" value="1"/>
</dbReference>
<dbReference type="PANTHER" id="PTHR24221:SF503">
    <property type="entry name" value="MITOCHONDRIAL POTASSIUM CHANNEL ATP-BINDING SUBUNIT"/>
    <property type="match status" value="1"/>
</dbReference>
<protein>
    <submittedName>
        <fullName evidence="10">ABC transporter</fullName>
    </submittedName>
</protein>
<evidence type="ECO:0000256" key="5">
    <source>
        <dbReference type="ARBA" id="ARBA00022989"/>
    </source>
</evidence>
<feature type="transmembrane region" description="Helical" evidence="7">
    <location>
        <begin position="151"/>
        <end position="170"/>
    </location>
</feature>
<dbReference type="PANTHER" id="PTHR24221">
    <property type="entry name" value="ATP-BINDING CASSETTE SUB-FAMILY B"/>
    <property type="match status" value="1"/>
</dbReference>
<dbReference type="InterPro" id="IPR039421">
    <property type="entry name" value="Type_1_exporter"/>
</dbReference>
<dbReference type="PROSITE" id="PS50893">
    <property type="entry name" value="ABC_TRANSPORTER_2"/>
    <property type="match status" value="1"/>
</dbReference>
<dbReference type="InterPro" id="IPR027417">
    <property type="entry name" value="P-loop_NTPase"/>
</dbReference>
<dbReference type="EMBL" id="CABVLZ010000008">
    <property type="protein sequence ID" value="VVU95696.1"/>
    <property type="molecule type" value="Genomic_DNA"/>
</dbReference>
<reference evidence="10" key="1">
    <citation type="submission" date="2019-09" db="EMBL/GenBank/DDBJ databases">
        <authorList>
            <person name="Needham M D."/>
        </authorList>
    </citation>
    <scope>NUCLEOTIDE SEQUENCE</scope>
</reference>
<dbReference type="GO" id="GO:0005524">
    <property type="term" value="F:ATP binding"/>
    <property type="evidence" value="ECO:0007669"/>
    <property type="project" value="UniProtKB-KW"/>
</dbReference>
<dbReference type="Gene3D" id="3.40.50.300">
    <property type="entry name" value="P-loop containing nucleotide triphosphate hydrolases"/>
    <property type="match status" value="1"/>
</dbReference>
<evidence type="ECO:0000313" key="10">
    <source>
        <dbReference type="EMBL" id="VVU95696.1"/>
    </source>
</evidence>
<sequence length="549" mass="64615">MDNIIISKILVDFFKKNYKLIIGLLIFSRYSIIKNIVIPKLIVQSTINISLYYNKLVLYLIFYTILLLCYKYFNYLMGIKLKSFIQNSIYDKILNMRSYNLNENYSVGIDKHCKDISNFESLSWRYLVQIITYFIVIFSLCINFYKINKTVGVIFFGFYIMLNIVFLYNIDKIKYYKRNLINKETDLLNFFQDINTNLSTILSFNKKQGEIQNLNKYLKDHETAETIINNKYYKLIGSYNIFSNVLFISVLLVFSYLKTKKNITMTQFIGVVGIIFNFLIFNDTDFMDSLIYYFIYKEYSVYAVKTLNKNLMTYRPLSEHKITNYKISNSLALYNIEFSIQEKKLYNDLNINFYQKKINCIIGKIGTGKSTLLKLIYGNSVKYSGTISYQSIYQTNKNLEDWRKLIHYIPQTPDILNTNVKDNIFYTLKVNEIQEKYKLLKELGLMTFVNSMIYNKKNILTLSGGEKQLISIIRCVLIPKPIILLDEPTASLNFKKKLDVIKCLNYLKKTSTLIVVSHDEDLINISDSIFELNNGKLPEVTHIKKKKIN</sequence>
<keyword evidence="6 7" id="KW-0472">Membrane</keyword>
<dbReference type="GO" id="GO:0016887">
    <property type="term" value="F:ATP hydrolysis activity"/>
    <property type="evidence" value="ECO:0007669"/>
    <property type="project" value="InterPro"/>
</dbReference>
<feature type="transmembrane region" description="Helical" evidence="7">
    <location>
        <begin position="57"/>
        <end position="73"/>
    </location>
</feature>
<dbReference type="InterPro" id="IPR003593">
    <property type="entry name" value="AAA+_ATPase"/>
</dbReference>
<dbReference type="SMART" id="SM00382">
    <property type="entry name" value="AAA"/>
    <property type="match status" value="1"/>
</dbReference>
<name>A0A5E8CKG9_9ZZZZ</name>
<dbReference type="PROSITE" id="PS50929">
    <property type="entry name" value="ABC_TM1F"/>
    <property type="match status" value="1"/>
</dbReference>
<gene>
    <name evidence="10" type="ORF">CPAV1605_1451</name>
</gene>
<keyword evidence="3" id="KW-0547">Nucleotide-binding</keyword>
<keyword evidence="4" id="KW-0067">ATP-binding</keyword>